<evidence type="ECO:0000313" key="7">
    <source>
        <dbReference type="EMBL" id="TFK55424.1"/>
    </source>
</evidence>
<keyword evidence="3 6" id="KW-0812">Transmembrane</keyword>
<dbReference type="PANTHER" id="PTHR12300">
    <property type="entry name" value="HVA22-LIKE PROTEINS"/>
    <property type="match status" value="1"/>
</dbReference>
<evidence type="ECO:0000256" key="5">
    <source>
        <dbReference type="ARBA" id="ARBA00023136"/>
    </source>
</evidence>
<evidence type="ECO:0000256" key="3">
    <source>
        <dbReference type="ARBA" id="ARBA00022692"/>
    </source>
</evidence>
<evidence type="ECO:0000256" key="2">
    <source>
        <dbReference type="ARBA" id="ARBA00008573"/>
    </source>
</evidence>
<organism evidence="7 8">
    <name type="scientific">Heliocybe sulcata</name>
    <dbReference type="NCBI Taxonomy" id="5364"/>
    <lineage>
        <taxon>Eukaryota</taxon>
        <taxon>Fungi</taxon>
        <taxon>Dikarya</taxon>
        <taxon>Basidiomycota</taxon>
        <taxon>Agaricomycotina</taxon>
        <taxon>Agaricomycetes</taxon>
        <taxon>Gloeophyllales</taxon>
        <taxon>Gloeophyllaceae</taxon>
        <taxon>Heliocybe</taxon>
    </lineage>
</organism>
<feature type="transmembrane region" description="Helical" evidence="6">
    <location>
        <begin position="123"/>
        <end position="142"/>
    </location>
</feature>
<reference evidence="7 8" key="1">
    <citation type="journal article" date="2019" name="Nat. Ecol. Evol.">
        <title>Megaphylogeny resolves global patterns of mushroom evolution.</title>
        <authorList>
            <person name="Varga T."/>
            <person name="Krizsan K."/>
            <person name="Foldi C."/>
            <person name="Dima B."/>
            <person name="Sanchez-Garcia M."/>
            <person name="Sanchez-Ramirez S."/>
            <person name="Szollosi G.J."/>
            <person name="Szarkandi J.G."/>
            <person name="Papp V."/>
            <person name="Albert L."/>
            <person name="Andreopoulos W."/>
            <person name="Angelini C."/>
            <person name="Antonin V."/>
            <person name="Barry K.W."/>
            <person name="Bougher N.L."/>
            <person name="Buchanan P."/>
            <person name="Buyck B."/>
            <person name="Bense V."/>
            <person name="Catcheside P."/>
            <person name="Chovatia M."/>
            <person name="Cooper J."/>
            <person name="Damon W."/>
            <person name="Desjardin D."/>
            <person name="Finy P."/>
            <person name="Geml J."/>
            <person name="Haridas S."/>
            <person name="Hughes K."/>
            <person name="Justo A."/>
            <person name="Karasinski D."/>
            <person name="Kautmanova I."/>
            <person name="Kiss B."/>
            <person name="Kocsube S."/>
            <person name="Kotiranta H."/>
            <person name="LaButti K.M."/>
            <person name="Lechner B.E."/>
            <person name="Liimatainen K."/>
            <person name="Lipzen A."/>
            <person name="Lukacs Z."/>
            <person name="Mihaltcheva S."/>
            <person name="Morgado L.N."/>
            <person name="Niskanen T."/>
            <person name="Noordeloos M.E."/>
            <person name="Ohm R.A."/>
            <person name="Ortiz-Santana B."/>
            <person name="Ovrebo C."/>
            <person name="Racz N."/>
            <person name="Riley R."/>
            <person name="Savchenko A."/>
            <person name="Shiryaev A."/>
            <person name="Soop K."/>
            <person name="Spirin V."/>
            <person name="Szebenyi C."/>
            <person name="Tomsovsky M."/>
            <person name="Tulloss R.E."/>
            <person name="Uehling J."/>
            <person name="Grigoriev I.V."/>
            <person name="Vagvolgyi C."/>
            <person name="Papp T."/>
            <person name="Martin F.M."/>
            <person name="Miettinen O."/>
            <person name="Hibbett D.S."/>
            <person name="Nagy L.G."/>
        </authorList>
    </citation>
    <scope>NUCLEOTIDE SEQUENCE [LARGE SCALE GENOMIC DNA]</scope>
    <source>
        <strain evidence="7 8">OMC1185</strain>
    </source>
</reference>
<evidence type="ECO:0000256" key="1">
    <source>
        <dbReference type="ARBA" id="ARBA00004141"/>
    </source>
</evidence>
<comment type="similarity">
    <text evidence="2 6">Belongs to the DP1 family.</text>
</comment>
<keyword evidence="4 6" id="KW-1133">Transmembrane helix</keyword>
<keyword evidence="5 6" id="KW-0472">Membrane</keyword>
<comment type="caution">
    <text evidence="6">Lacks conserved residue(s) required for the propagation of feature annotation.</text>
</comment>
<dbReference type="Pfam" id="PF03134">
    <property type="entry name" value="TB2_DP1_HVA22"/>
    <property type="match status" value="1"/>
</dbReference>
<sequence length="151" mass="17264">MPLVVPILRVSVLFLNVWETFKTVKLPRPNRSTGQPSVRAMTKRKRDMKGCLSVWIVWCCFAMYEATLDGIVGIFVPFYDEIKALFLLFLLVARARGAEPIYLHVLRPLLKPYVPLLDSMLEATALFGGFFVMLASIPIQYARSWWPGRKA</sequence>
<name>A0A5C3NCK5_9AGAM</name>
<protein>
    <recommendedName>
        <fullName evidence="6">Protein YOP1</fullName>
    </recommendedName>
</protein>
<dbReference type="PANTHER" id="PTHR12300:SF161">
    <property type="entry name" value="RECEPTOR EXPRESSION-ENHANCING PROTEIN"/>
    <property type="match status" value="1"/>
</dbReference>
<evidence type="ECO:0000313" key="8">
    <source>
        <dbReference type="Proteomes" id="UP000305948"/>
    </source>
</evidence>
<dbReference type="AlphaFoldDB" id="A0A5C3NCK5"/>
<comment type="subcellular location">
    <subcellularLocation>
        <location evidence="1 6">Membrane</location>
        <topology evidence="1 6">Multi-pass membrane protein</topology>
    </subcellularLocation>
</comment>
<dbReference type="InterPro" id="IPR004345">
    <property type="entry name" value="TB2_DP1_HVA22"/>
</dbReference>
<gene>
    <name evidence="7" type="ORF">OE88DRAFT_1596082</name>
</gene>
<dbReference type="EMBL" id="ML213504">
    <property type="protein sequence ID" value="TFK55424.1"/>
    <property type="molecule type" value="Genomic_DNA"/>
</dbReference>
<feature type="transmembrane region" description="Helical" evidence="6">
    <location>
        <begin position="55"/>
        <end position="78"/>
    </location>
</feature>
<dbReference type="GO" id="GO:0016020">
    <property type="term" value="C:membrane"/>
    <property type="evidence" value="ECO:0007669"/>
    <property type="project" value="UniProtKB-SubCell"/>
</dbReference>
<keyword evidence="8" id="KW-1185">Reference proteome</keyword>
<dbReference type="OrthoDB" id="434647at2759"/>
<evidence type="ECO:0000256" key="6">
    <source>
        <dbReference type="RuleBase" id="RU362006"/>
    </source>
</evidence>
<evidence type="ECO:0000256" key="4">
    <source>
        <dbReference type="ARBA" id="ARBA00022989"/>
    </source>
</evidence>
<dbReference type="Proteomes" id="UP000305948">
    <property type="component" value="Unassembled WGS sequence"/>
</dbReference>
<accession>A0A5C3NCK5</accession>
<feature type="non-terminal residue" evidence="7">
    <location>
        <position position="151"/>
    </location>
</feature>
<proteinExistence type="inferred from homology"/>